<accession>A0A5M3N3Q9</accession>
<dbReference type="AlphaFoldDB" id="A0A5M3N3Q9"/>
<dbReference type="GeneID" id="19208662"/>
<dbReference type="RefSeq" id="XP_007762632.1">
    <property type="nucleotide sequence ID" value="XM_007764442.1"/>
</dbReference>
<feature type="region of interest" description="Disordered" evidence="1">
    <location>
        <begin position="193"/>
        <end position="229"/>
    </location>
</feature>
<feature type="compositionally biased region" description="Acidic residues" evidence="1">
    <location>
        <begin position="125"/>
        <end position="137"/>
    </location>
</feature>
<feature type="compositionally biased region" description="Basic and acidic residues" evidence="1">
    <location>
        <begin position="96"/>
        <end position="106"/>
    </location>
</feature>
<organism evidence="2 3">
    <name type="scientific">Coniophora puteana (strain RWD-64-598)</name>
    <name type="common">Brown rot fungus</name>
    <dbReference type="NCBI Taxonomy" id="741705"/>
    <lineage>
        <taxon>Eukaryota</taxon>
        <taxon>Fungi</taxon>
        <taxon>Dikarya</taxon>
        <taxon>Basidiomycota</taxon>
        <taxon>Agaricomycotina</taxon>
        <taxon>Agaricomycetes</taxon>
        <taxon>Agaricomycetidae</taxon>
        <taxon>Boletales</taxon>
        <taxon>Coniophorineae</taxon>
        <taxon>Coniophoraceae</taxon>
        <taxon>Coniophora</taxon>
    </lineage>
</organism>
<sequence length="399" mass="44749">MSPSPPRPSTSTQVTQDDDGNRSDCDCPICLSKNYGEAKRVTKRTKKKHKELYPDEPTTGTNRTLPSTSGHVALDSLLVEHPPAPLATYTSRHTRLRSENVVDDPRKRNKTNEQATSVEERREAVEEDQGTDEDSDMPLDAVEYSEDSYLRAPTAELNVEVLSPDDQFFAFEELDPDFDEENNQWGRDLDADELAPEEDEEEADQSVDADELPQTPPEPLGDDDDVANYELPLEPPVERAPTPPPPPPLEDRPAQPMSWWTEQDVDNLHEHTTIVEAKEAMAYVKLLQEASIDNNHHALSLAARHRLRNPPRTLVDLRANQGLRVSLRHALVGDTQRSYLAHCAITADEVPGLDTYSIYRADQAIKELSGVEGMRSDMSECKSVAMYQMPLVPLLPEKI</sequence>
<name>A0A5M3N3Q9_CONPW</name>
<feature type="compositionally biased region" description="Acidic residues" evidence="1">
    <location>
        <begin position="193"/>
        <end position="211"/>
    </location>
</feature>
<feature type="region of interest" description="Disordered" evidence="1">
    <location>
        <begin position="41"/>
        <end position="71"/>
    </location>
</feature>
<dbReference type="OrthoDB" id="2683143at2759"/>
<feature type="region of interest" description="Disordered" evidence="1">
    <location>
        <begin position="234"/>
        <end position="253"/>
    </location>
</feature>
<feature type="compositionally biased region" description="Polar residues" evidence="1">
    <location>
        <begin position="58"/>
        <end position="70"/>
    </location>
</feature>
<evidence type="ECO:0000256" key="1">
    <source>
        <dbReference type="SAM" id="MobiDB-lite"/>
    </source>
</evidence>
<evidence type="ECO:0000313" key="2">
    <source>
        <dbReference type="EMBL" id="EIW85986.1"/>
    </source>
</evidence>
<reference evidence="3" key="1">
    <citation type="journal article" date="2012" name="Science">
        <title>The Paleozoic origin of enzymatic lignin decomposition reconstructed from 31 fungal genomes.</title>
        <authorList>
            <person name="Floudas D."/>
            <person name="Binder M."/>
            <person name="Riley R."/>
            <person name="Barry K."/>
            <person name="Blanchette R.A."/>
            <person name="Henrissat B."/>
            <person name="Martinez A.T."/>
            <person name="Otillar R."/>
            <person name="Spatafora J.W."/>
            <person name="Yadav J.S."/>
            <person name="Aerts A."/>
            <person name="Benoit I."/>
            <person name="Boyd A."/>
            <person name="Carlson A."/>
            <person name="Copeland A."/>
            <person name="Coutinho P.M."/>
            <person name="de Vries R.P."/>
            <person name="Ferreira P."/>
            <person name="Findley K."/>
            <person name="Foster B."/>
            <person name="Gaskell J."/>
            <person name="Glotzer D."/>
            <person name="Gorecki P."/>
            <person name="Heitman J."/>
            <person name="Hesse C."/>
            <person name="Hori C."/>
            <person name="Igarashi K."/>
            <person name="Jurgens J.A."/>
            <person name="Kallen N."/>
            <person name="Kersten P."/>
            <person name="Kohler A."/>
            <person name="Kuees U."/>
            <person name="Kumar T.K.A."/>
            <person name="Kuo A."/>
            <person name="LaButti K."/>
            <person name="Larrondo L.F."/>
            <person name="Lindquist E."/>
            <person name="Ling A."/>
            <person name="Lombard V."/>
            <person name="Lucas S."/>
            <person name="Lundell T."/>
            <person name="Martin R."/>
            <person name="McLaughlin D.J."/>
            <person name="Morgenstern I."/>
            <person name="Morin E."/>
            <person name="Murat C."/>
            <person name="Nagy L.G."/>
            <person name="Nolan M."/>
            <person name="Ohm R.A."/>
            <person name="Patyshakuliyeva A."/>
            <person name="Rokas A."/>
            <person name="Ruiz-Duenas F.J."/>
            <person name="Sabat G."/>
            <person name="Salamov A."/>
            <person name="Samejima M."/>
            <person name="Schmutz J."/>
            <person name="Slot J.C."/>
            <person name="St John F."/>
            <person name="Stenlid J."/>
            <person name="Sun H."/>
            <person name="Sun S."/>
            <person name="Syed K."/>
            <person name="Tsang A."/>
            <person name="Wiebenga A."/>
            <person name="Young D."/>
            <person name="Pisabarro A."/>
            <person name="Eastwood D.C."/>
            <person name="Martin F."/>
            <person name="Cullen D."/>
            <person name="Grigoriev I.V."/>
            <person name="Hibbett D.S."/>
        </authorList>
    </citation>
    <scope>NUCLEOTIDE SEQUENCE [LARGE SCALE GENOMIC DNA]</scope>
    <source>
        <strain evidence="3">RWD-64-598 SS2</strain>
    </source>
</reference>
<feature type="compositionally biased region" description="Basic residues" evidence="1">
    <location>
        <begin position="41"/>
        <end position="50"/>
    </location>
</feature>
<evidence type="ECO:0000313" key="3">
    <source>
        <dbReference type="Proteomes" id="UP000053558"/>
    </source>
</evidence>
<feature type="region of interest" description="Disordered" evidence="1">
    <location>
        <begin position="1"/>
        <end position="25"/>
    </location>
</feature>
<dbReference type="Proteomes" id="UP000053558">
    <property type="component" value="Unassembled WGS sequence"/>
</dbReference>
<keyword evidence="3" id="KW-1185">Reference proteome</keyword>
<dbReference type="KEGG" id="cput:CONPUDRAFT_68618"/>
<gene>
    <name evidence="2" type="ORF">CONPUDRAFT_68618</name>
</gene>
<protein>
    <submittedName>
        <fullName evidence="2">Uncharacterized protein</fullName>
    </submittedName>
</protein>
<feature type="region of interest" description="Disordered" evidence="1">
    <location>
        <begin position="83"/>
        <end position="144"/>
    </location>
</feature>
<proteinExistence type="predicted"/>
<comment type="caution">
    <text evidence="2">The sequence shown here is derived from an EMBL/GenBank/DDBJ whole genome shotgun (WGS) entry which is preliminary data.</text>
</comment>
<dbReference type="EMBL" id="JH711573">
    <property type="protein sequence ID" value="EIW85986.1"/>
    <property type="molecule type" value="Genomic_DNA"/>
</dbReference>